<dbReference type="InterPro" id="IPR011251">
    <property type="entry name" value="Luciferase-like_dom"/>
</dbReference>
<dbReference type="STRING" id="1678637.AC230_22825"/>
<dbReference type="PANTHER" id="PTHR30011">
    <property type="entry name" value="ALKANESULFONATE MONOOXYGENASE-RELATED"/>
    <property type="match status" value="1"/>
</dbReference>
<dbReference type="Gene3D" id="3.20.20.30">
    <property type="entry name" value="Luciferase-like domain"/>
    <property type="match status" value="1"/>
</dbReference>
<organism evidence="7 8">
    <name type="scientific">Streptomyces caatingaensis</name>
    <dbReference type="NCBI Taxonomy" id="1678637"/>
    <lineage>
        <taxon>Bacteria</taxon>
        <taxon>Bacillati</taxon>
        <taxon>Actinomycetota</taxon>
        <taxon>Actinomycetes</taxon>
        <taxon>Kitasatosporales</taxon>
        <taxon>Streptomycetaceae</taxon>
        <taxon>Streptomyces</taxon>
    </lineage>
</organism>
<dbReference type="AlphaFoldDB" id="A0A0K9XAF4"/>
<reference evidence="8" key="1">
    <citation type="submission" date="2015-07" db="EMBL/GenBank/DDBJ databases">
        <title>Draft genome sequence of Streptomyces sp. CMAA 1322, a bacterium isolated from Caatinga biome, from dry forest semiarid of Brazil.</title>
        <authorList>
            <person name="Santos S.N."/>
            <person name="Gacesa R."/>
            <person name="Taketani R.G."/>
            <person name="Long P.F."/>
            <person name="Melo I.S."/>
        </authorList>
    </citation>
    <scope>NUCLEOTIDE SEQUENCE [LARGE SCALE GENOMIC DNA]</scope>
    <source>
        <strain evidence="8">CMAA 1322</strain>
    </source>
</reference>
<dbReference type="Pfam" id="PF00296">
    <property type="entry name" value="Bac_luciferase"/>
    <property type="match status" value="1"/>
</dbReference>
<dbReference type="PANTHER" id="PTHR30011:SF16">
    <property type="entry name" value="C2H2 FINGER DOMAIN TRANSCRIPTION FACTOR (EUROFUNG)-RELATED"/>
    <property type="match status" value="1"/>
</dbReference>
<proteinExistence type="predicted"/>
<evidence type="ECO:0000256" key="2">
    <source>
        <dbReference type="ARBA" id="ARBA00022643"/>
    </source>
</evidence>
<protein>
    <recommendedName>
        <fullName evidence="6">Luciferase-like domain-containing protein</fullName>
    </recommendedName>
</protein>
<dbReference type="RefSeq" id="WP_049718185.1">
    <property type="nucleotide sequence ID" value="NZ_LFXA01000017.1"/>
</dbReference>
<evidence type="ECO:0000259" key="6">
    <source>
        <dbReference type="Pfam" id="PF00296"/>
    </source>
</evidence>
<evidence type="ECO:0000256" key="3">
    <source>
        <dbReference type="ARBA" id="ARBA00023002"/>
    </source>
</evidence>
<dbReference type="InterPro" id="IPR051260">
    <property type="entry name" value="Diverse_substr_monoxygenases"/>
</dbReference>
<gene>
    <name evidence="7" type="ORF">AC230_22825</name>
</gene>
<evidence type="ECO:0000313" key="8">
    <source>
        <dbReference type="Proteomes" id="UP000037288"/>
    </source>
</evidence>
<feature type="domain" description="Luciferase-like" evidence="6">
    <location>
        <begin position="22"/>
        <end position="260"/>
    </location>
</feature>
<evidence type="ECO:0000256" key="5">
    <source>
        <dbReference type="SAM" id="MobiDB-lite"/>
    </source>
</evidence>
<dbReference type="Proteomes" id="UP000037288">
    <property type="component" value="Unassembled WGS sequence"/>
</dbReference>
<accession>A0A0K9XAF4</accession>
<feature type="region of interest" description="Disordered" evidence="5">
    <location>
        <begin position="151"/>
        <end position="173"/>
    </location>
</feature>
<keyword evidence="3" id="KW-0560">Oxidoreductase</keyword>
<keyword evidence="4" id="KW-0503">Monooxygenase</keyword>
<name>A0A0K9XAF4_9ACTN</name>
<evidence type="ECO:0000256" key="1">
    <source>
        <dbReference type="ARBA" id="ARBA00022630"/>
    </source>
</evidence>
<keyword evidence="2" id="KW-0288">FMN</keyword>
<evidence type="ECO:0000256" key="4">
    <source>
        <dbReference type="ARBA" id="ARBA00023033"/>
    </source>
</evidence>
<keyword evidence="8" id="KW-1185">Reference proteome</keyword>
<keyword evidence="1" id="KW-0285">Flavoprotein</keyword>
<comment type="caution">
    <text evidence="7">The sequence shown here is derived from an EMBL/GenBank/DDBJ whole genome shotgun (WGS) entry which is preliminary data.</text>
</comment>
<dbReference type="InterPro" id="IPR036661">
    <property type="entry name" value="Luciferase-like_sf"/>
</dbReference>
<dbReference type="SUPFAM" id="SSF51679">
    <property type="entry name" value="Bacterial luciferase-like"/>
    <property type="match status" value="1"/>
</dbReference>
<dbReference type="PATRIC" id="fig|1678637.3.peg.4890"/>
<sequence>MPAPIRPLHLAVALGRRDARVQEAESCVRAARLAEHGRFDFVTLGDASGPPAEGRGRPDALAVLARIAPATRRVGLVPALTATTRTGPFPLARAVAGLDRASRGRAGWVVEPPLPTAGARASGRRAAPAEEEAWREADAVADAVARLWDGHDRDRPHRAGPSAGPRSPQGRPVTVVDATAPAARATAARHADVVLLRAERAHDPAVFRARSDDLREAARAHGPGAGGRRPLVLASVPVDLHTAADAVGLADQVHHWYATGAADGFHFRPGNPDRDLPLLADGTAAVLQHRGLLRRFYPGATLREHLELPRPATGRAPARGTA</sequence>
<dbReference type="EMBL" id="LFXA01000017">
    <property type="protein sequence ID" value="KNB49637.1"/>
    <property type="molecule type" value="Genomic_DNA"/>
</dbReference>
<dbReference type="GO" id="GO:0004497">
    <property type="term" value="F:monooxygenase activity"/>
    <property type="evidence" value="ECO:0007669"/>
    <property type="project" value="UniProtKB-KW"/>
</dbReference>
<dbReference type="GO" id="GO:0016705">
    <property type="term" value="F:oxidoreductase activity, acting on paired donors, with incorporation or reduction of molecular oxygen"/>
    <property type="evidence" value="ECO:0007669"/>
    <property type="project" value="InterPro"/>
</dbReference>
<dbReference type="OrthoDB" id="3265338at2"/>
<evidence type="ECO:0000313" key="7">
    <source>
        <dbReference type="EMBL" id="KNB49637.1"/>
    </source>
</evidence>